<dbReference type="InterPro" id="IPR006073">
    <property type="entry name" value="GTP-bd"/>
</dbReference>
<feature type="region of interest" description="Disordered" evidence="5">
    <location>
        <begin position="151"/>
        <end position="180"/>
    </location>
</feature>
<evidence type="ECO:0000256" key="2">
    <source>
        <dbReference type="ARBA" id="ARBA00022741"/>
    </source>
</evidence>
<dbReference type="InterPro" id="IPR050755">
    <property type="entry name" value="TRAFAC_YlqF/YawG_RiboMat"/>
</dbReference>
<accession>A0A2A9ME44</accession>
<dbReference type="Pfam" id="PF01926">
    <property type="entry name" value="MMR_HSR1"/>
    <property type="match status" value="1"/>
</dbReference>
<feature type="compositionally biased region" description="Acidic residues" evidence="5">
    <location>
        <begin position="706"/>
        <end position="720"/>
    </location>
</feature>
<protein>
    <submittedName>
        <fullName evidence="8">GNL3L/Grn1 GTPase</fullName>
    </submittedName>
</protein>
<feature type="compositionally biased region" description="Basic residues" evidence="5">
    <location>
        <begin position="730"/>
        <end position="741"/>
    </location>
</feature>
<dbReference type="EMBL" id="NWUJ01000006">
    <property type="protein sequence ID" value="PFH34541.1"/>
    <property type="molecule type" value="Genomic_DNA"/>
</dbReference>
<dbReference type="GO" id="GO:0005525">
    <property type="term" value="F:GTP binding"/>
    <property type="evidence" value="ECO:0007669"/>
    <property type="project" value="UniProtKB-KW"/>
</dbReference>
<dbReference type="OrthoDB" id="10266128at2759"/>
<dbReference type="VEuPathDB" id="ToxoDB:BESB_065740"/>
<dbReference type="STRING" id="94643.A0A2A9ME44"/>
<gene>
    <name evidence="8" type="ORF">BESB_065740</name>
</gene>
<name>A0A2A9ME44_BESBE</name>
<organism evidence="8 9">
    <name type="scientific">Besnoitia besnoiti</name>
    <name type="common">Apicomplexan protozoan</name>
    <dbReference type="NCBI Taxonomy" id="94643"/>
    <lineage>
        <taxon>Eukaryota</taxon>
        <taxon>Sar</taxon>
        <taxon>Alveolata</taxon>
        <taxon>Apicomplexa</taxon>
        <taxon>Conoidasida</taxon>
        <taxon>Coccidia</taxon>
        <taxon>Eucoccidiorida</taxon>
        <taxon>Eimeriorina</taxon>
        <taxon>Sarcocystidae</taxon>
        <taxon>Besnoitia</taxon>
    </lineage>
</organism>
<dbReference type="GO" id="GO:0005730">
    <property type="term" value="C:nucleolus"/>
    <property type="evidence" value="ECO:0007669"/>
    <property type="project" value="TreeGrafter"/>
</dbReference>
<feature type="domain" description="Guanine nucleotide-binding protein-like 3 N-terminal" evidence="7">
    <location>
        <begin position="92"/>
        <end position="166"/>
    </location>
</feature>
<feature type="region of interest" description="Disordered" evidence="5">
    <location>
        <begin position="101"/>
        <end position="131"/>
    </location>
</feature>
<dbReference type="PANTHER" id="PTHR11089">
    <property type="entry name" value="GTP-BINDING PROTEIN-RELATED"/>
    <property type="match status" value="1"/>
</dbReference>
<dbReference type="InterPro" id="IPR023179">
    <property type="entry name" value="GTP-bd_ortho_bundle_sf"/>
</dbReference>
<evidence type="ECO:0000259" key="6">
    <source>
        <dbReference type="Pfam" id="PF01926"/>
    </source>
</evidence>
<dbReference type="PRINTS" id="PR00326">
    <property type="entry name" value="GTP1OBG"/>
</dbReference>
<evidence type="ECO:0000256" key="5">
    <source>
        <dbReference type="SAM" id="MobiDB-lite"/>
    </source>
</evidence>
<dbReference type="InterPro" id="IPR014813">
    <property type="entry name" value="Gnl3_N_dom"/>
</dbReference>
<evidence type="ECO:0000259" key="7">
    <source>
        <dbReference type="Pfam" id="PF08701"/>
    </source>
</evidence>
<feature type="region of interest" description="Disordered" evidence="5">
    <location>
        <begin position="697"/>
        <end position="741"/>
    </location>
</feature>
<dbReference type="GeneID" id="40311500"/>
<dbReference type="SUPFAM" id="SSF52540">
    <property type="entry name" value="P-loop containing nucleoside triphosphate hydrolases"/>
    <property type="match status" value="1"/>
</dbReference>
<feature type="domain" description="G" evidence="6">
    <location>
        <begin position="410"/>
        <end position="465"/>
    </location>
</feature>
<sequence length="770" mass="83421">MSVSETSWIKRCTCPYSKNGHRVLDFLYADQPSRRNAVCVLSLLFLANTLVRQAAEAQLLFPCFTLRFTLCFIFRWCCVLLPPENSRRQKLSQKHNIEKKVREHRRKMRKTAKQTGGPVRKKHRRDPGIPNSCPFKQDILRTIQIRKQQKEAQIAAERERRHAEASGALAGGLPSKDDADEMDAPELVAANQLEQLLDSAADNQSRFLAEQQRQNEFVDGSLFSYELTTQQQVYLQQQQRQQQLLLRRVLQQADVIIEVLDARMPSAFRCPALERWVLGEGKKLILVMNKIDLVPKEAAVAWLKTLQRGVAPALAFKCAGGRSSGARKRGVKRGGKRKLQNWTDVEPLEASESFKKCSSVALGAPALLRLLNALAHTANRGEGGPPLLASLEADAASAASSSSAKANLIVGVVGYPNVGKSSIVNALTHSCSTAAVAAMPGSTKTLQFVRVDKHIQLIDSPGVLFSPSKNPQDDALLLPPSTPGAAAAASLADEPGRDAAAESCSSFILRSLLPVHRLGNPQQVASAVAAWCCPETLQRLYRLEAFSLPQEMLALLAHRRGKLKKGGVPDLEAAAKIFLQDWQTGGIPYYTLPPSESAEVSAAPELKGEKVAFWKSAGGEGSGDAKAQASPADVYASVLAAQCRAIETGEDEEKKTDSGDAQATAARNTGVLRISHSAGQRAAEPQRPFMLLRFGPVPGDSASTGEEAESGDDAMAEDEAPERLQSAAKVPKKAAKKKRKLANKLHRQAAAAARGTGEEAYMDVSACDML</sequence>
<keyword evidence="9" id="KW-1185">Reference proteome</keyword>
<dbReference type="KEGG" id="bbes:BESB_065740"/>
<evidence type="ECO:0000256" key="1">
    <source>
        <dbReference type="ARBA" id="ARBA00004123"/>
    </source>
</evidence>
<keyword evidence="3" id="KW-0342">GTP-binding</keyword>
<proteinExistence type="predicted"/>
<dbReference type="AlphaFoldDB" id="A0A2A9ME44"/>
<dbReference type="Gene3D" id="1.10.1580.10">
    <property type="match status" value="1"/>
</dbReference>
<dbReference type="Proteomes" id="UP000224006">
    <property type="component" value="Chromosome VI"/>
</dbReference>
<comment type="caution">
    <text evidence="8">The sequence shown here is derived from an EMBL/GenBank/DDBJ whole genome shotgun (WGS) entry which is preliminary data.</text>
</comment>
<dbReference type="PANTHER" id="PTHR11089:SF30">
    <property type="entry name" value="GUANINE NUCLEOTIDE-BINDING PROTEIN-LIKE 3 HOMOLOG"/>
    <property type="match status" value="1"/>
</dbReference>
<dbReference type="Gene3D" id="3.40.50.300">
    <property type="entry name" value="P-loop containing nucleotide triphosphate hydrolases"/>
    <property type="match status" value="1"/>
</dbReference>
<keyword evidence="4" id="KW-0539">Nucleus</keyword>
<evidence type="ECO:0000256" key="3">
    <source>
        <dbReference type="ARBA" id="ARBA00023134"/>
    </source>
</evidence>
<keyword evidence="2" id="KW-0547">Nucleotide-binding</keyword>
<evidence type="ECO:0000313" key="9">
    <source>
        <dbReference type="Proteomes" id="UP000224006"/>
    </source>
</evidence>
<dbReference type="InterPro" id="IPR027417">
    <property type="entry name" value="P-loop_NTPase"/>
</dbReference>
<evidence type="ECO:0000313" key="8">
    <source>
        <dbReference type="EMBL" id="PFH34541.1"/>
    </source>
</evidence>
<dbReference type="RefSeq" id="XP_029218550.1">
    <property type="nucleotide sequence ID" value="XM_029364967.1"/>
</dbReference>
<dbReference type="Pfam" id="PF08701">
    <property type="entry name" value="GN3L_Grn1"/>
    <property type="match status" value="1"/>
</dbReference>
<reference evidence="8 9" key="1">
    <citation type="submission" date="2017-09" db="EMBL/GenBank/DDBJ databases">
        <title>Genome sequencing of Besnoitia besnoiti strain Bb-Ger1.</title>
        <authorList>
            <person name="Schares G."/>
            <person name="Venepally P."/>
            <person name="Lorenzi H.A."/>
        </authorList>
    </citation>
    <scope>NUCLEOTIDE SEQUENCE [LARGE SCALE GENOMIC DNA]</scope>
    <source>
        <strain evidence="8 9">Bb-Ger1</strain>
    </source>
</reference>
<comment type="subcellular location">
    <subcellularLocation>
        <location evidence="1">Nucleus</location>
    </subcellularLocation>
</comment>
<evidence type="ECO:0000256" key="4">
    <source>
        <dbReference type="ARBA" id="ARBA00023242"/>
    </source>
</evidence>
<feature type="compositionally biased region" description="Basic residues" evidence="5">
    <location>
        <begin position="102"/>
        <end position="112"/>
    </location>
</feature>